<feature type="region of interest" description="Disordered" evidence="1">
    <location>
        <begin position="85"/>
        <end position="138"/>
    </location>
</feature>
<proteinExistence type="predicted"/>
<dbReference type="Proteomes" id="UP000327013">
    <property type="component" value="Chromosome 4"/>
</dbReference>
<accession>A0A660KNV6</accession>
<dbReference type="AlphaFoldDB" id="A0A660KNV6"/>
<reference evidence="2 3" key="1">
    <citation type="submission" date="2019-06" db="EMBL/GenBank/DDBJ databases">
        <title>A chromosomal-level reference genome of Carpinus fangiana (Coryloideae, Betulaceae).</title>
        <authorList>
            <person name="Yang X."/>
            <person name="Wang Z."/>
            <person name="Zhang L."/>
            <person name="Hao G."/>
            <person name="Liu J."/>
            <person name="Yang Y."/>
        </authorList>
    </citation>
    <scope>NUCLEOTIDE SEQUENCE [LARGE SCALE GENOMIC DNA]</scope>
    <source>
        <strain evidence="2">Cfa_2016G</strain>
        <tissue evidence="2">Leaf</tissue>
    </source>
</reference>
<evidence type="ECO:0000313" key="3">
    <source>
        <dbReference type="Proteomes" id="UP000327013"/>
    </source>
</evidence>
<name>A0A660KNV6_9ROSI</name>
<keyword evidence="3" id="KW-1185">Reference proteome</keyword>
<organism evidence="2 3">
    <name type="scientific">Carpinus fangiana</name>
    <dbReference type="NCBI Taxonomy" id="176857"/>
    <lineage>
        <taxon>Eukaryota</taxon>
        <taxon>Viridiplantae</taxon>
        <taxon>Streptophyta</taxon>
        <taxon>Embryophyta</taxon>
        <taxon>Tracheophyta</taxon>
        <taxon>Spermatophyta</taxon>
        <taxon>Magnoliopsida</taxon>
        <taxon>eudicotyledons</taxon>
        <taxon>Gunneridae</taxon>
        <taxon>Pentapetalae</taxon>
        <taxon>rosids</taxon>
        <taxon>fabids</taxon>
        <taxon>Fagales</taxon>
        <taxon>Betulaceae</taxon>
        <taxon>Carpinus</taxon>
    </lineage>
</organism>
<evidence type="ECO:0000256" key="1">
    <source>
        <dbReference type="SAM" id="MobiDB-lite"/>
    </source>
</evidence>
<sequence>MCGVSGSAVKKRKPLIKTDKATTLSYSMPGKYSDDRMEMEETPILLSAKSRKETVDFSARVWPSAAVSVRGGPSEVGRKVRKCECGGGRGCGGPSSHSAPPPATSFPEMPHPAAPSPTAPPPAAFAPSSSAPPPVSALTTADDLNGKIQAKLLMSIDIWFDNGVSSLVY</sequence>
<protein>
    <submittedName>
        <fullName evidence="2">Uncharacterized protein</fullName>
    </submittedName>
</protein>
<feature type="compositionally biased region" description="Pro residues" evidence="1">
    <location>
        <begin position="99"/>
        <end position="135"/>
    </location>
</feature>
<evidence type="ECO:0000313" key="2">
    <source>
        <dbReference type="EMBL" id="KAE8037108.1"/>
    </source>
</evidence>
<gene>
    <name evidence="2" type="ORF">FH972_009731</name>
</gene>
<dbReference type="EMBL" id="CM017324">
    <property type="protein sequence ID" value="KAE8037108.1"/>
    <property type="molecule type" value="Genomic_DNA"/>
</dbReference>